<name>A0A512HXI0_9ACTN</name>
<evidence type="ECO:0000256" key="1">
    <source>
        <dbReference type="SAM" id="SignalP"/>
    </source>
</evidence>
<feature type="signal peptide" evidence="1">
    <location>
        <begin position="1"/>
        <end position="20"/>
    </location>
</feature>
<organism evidence="2 3">
    <name type="scientific">Aeromicrobium flavum</name>
    <dbReference type="NCBI Taxonomy" id="416568"/>
    <lineage>
        <taxon>Bacteria</taxon>
        <taxon>Bacillati</taxon>
        <taxon>Actinomycetota</taxon>
        <taxon>Actinomycetes</taxon>
        <taxon>Propionibacteriales</taxon>
        <taxon>Nocardioidaceae</taxon>
        <taxon>Aeromicrobium</taxon>
    </lineage>
</organism>
<dbReference type="EMBL" id="BJZQ01000014">
    <property type="protein sequence ID" value="GEO90151.1"/>
    <property type="molecule type" value="Genomic_DNA"/>
</dbReference>
<feature type="chain" id="PRO_5021978266" description="Lipoprotein" evidence="1">
    <location>
        <begin position="21"/>
        <end position="192"/>
    </location>
</feature>
<keyword evidence="3" id="KW-1185">Reference proteome</keyword>
<gene>
    <name evidence="2" type="ORF">AFL01nite_24780</name>
</gene>
<dbReference type="RefSeq" id="WP_146828013.1">
    <property type="nucleotide sequence ID" value="NZ_BAAAYQ010000005.1"/>
</dbReference>
<proteinExistence type="predicted"/>
<keyword evidence="1" id="KW-0732">Signal</keyword>
<evidence type="ECO:0000313" key="3">
    <source>
        <dbReference type="Proteomes" id="UP000321769"/>
    </source>
</evidence>
<comment type="caution">
    <text evidence="2">The sequence shown here is derived from an EMBL/GenBank/DDBJ whole genome shotgun (WGS) entry which is preliminary data.</text>
</comment>
<dbReference type="AlphaFoldDB" id="A0A512HXI0"/>
<protein>
    <recommendedName>
        <fullName evidence="4">Lipoprotein</fullName>
    </recommendedName>
</protein>
<sequence>MARRRLALAALLLATVAACGDGSGGTDVPPELLQRDDVGEVAEVEVDEGRSITRTNCAALWVEASNARTEEDSPFVRYELESGDTVISTVQGPRGGQVSVDDTFDEVGAGIDQCVAQDLGTAVVERLTDLPEGAIGFREVQDDTGGVQVTERAYARVDDEHAVVVTVTHTGAGEPSVSVTDLLPQALERASG</sequence>
<accession>A0A512HXI0</accession>
<dbReference type="Proteomes" id="UP000321769">
    <property type="component" value="Unassembled WGS sequence"/>
</dbReference>
<evidence type="ECO:0000313" key="2">
    <source>
        <dbReference type="EMBL" id="GEO90151.1"/>
    </source>
</evidence>
<dbReference type="PROSITE" id="PS51257">
    <property type="entry name" value="PROKAR_LIPOPROTEIN"/>
    <property type="match status" value="1"/>
</dbReference>
<dbReference type="OrthoDB" id="3778481at2"/>
<reference evidence="2 3" key="1">
    <citation type="submission" date="2019-07" db="EMBL/GenBank/DDBJ databases">
        <title>Whole genome shotgun sequence of Aeromicrobium flavum NBRC 107625.</title>
        <authorList>
            <person name="Hosoyama A."/>
            <person name="Uohara A."/>
            <person name="Ohji S."/>
            <person name="Ichikawa N."/>
        </authorList>
    </citation>
    <scope>NUCLEOTIDE SEQUENCE [LARGE SCALE GENOMIC DNA]</scope>
    <source>
        <strain evidence="2 3">NBRC 107625</strain>
    </source>
</reference>
<evidence type="ECO:0008006" key="4">
    <source>
        <dbReference type="Google" id="ProtNLM"/>
    </source>
</evidence>